<keyword evidence="3" id="KW-1185">Reference proteome</keyword>
<dbReference type="Proteomes" id="UP001156940">
    <property type="component" value="Unassembled WGS sequence"/>
</dbReference>
<comment type="caution">
    <text evidence="2">The sequence shown here is derived from an EMBL/GenBank/DDBJ whole genome shotgun (WGS) entry which is preliminary data.</text>
</comment>
<name>A0ABT6JB59_9GAMM</name>
<evidence type="ECO:0000313" key="3">
    <source>
        <dbReference type="Proteomes" id="UP001156940"/>
    </source>
</evidence>
<dbReference type="EMBL" id="JARXRM010000043">
    <property type="protein sequence ID" value="MDH5824067.1"/>
    <property type="molecule type" value="Genomic_DNA"/>
</dbReference>
<protein>
    <submittedName>
        <fullName evidence="2">Uncharacterized protein</fullName>
    </submittedName>
</protein>
<evidence type="ECO:0000313" key="2">
    <source>
        <dbReference type="EMBL" id="MDH5824067.1"/>
    </source>
</evidence>
<dbReference type="RefSeq" id="WP_280575364.1">
    <property type="nucleotide sequence ID" value="NZ_JARXRM010000043.1"/>
</dbReference>
<accession>A0ABT6JB59</accession>
<feature type="chain" id="PRO_5047137905" evidence="1">
    <location>
        <begin position="20"/>
        <end position="245"/>
    </location>
</feature>
<sequence>MRTCAVLVLVAALAPDASAQPPGLPPVAYPPIPEVAQRIVDFVPAGWRLEHAAHGRLDADDRDDALLVLRMENHGNIVQNEGFGPDRFDTNPRMLVAAFAVEGGYRRALVDHALIPRPEVPVFDDYLQDDPAAAIEIHPNRSVSVRLHSWASAGSWQTRQVRFTFRHQDGCFRLVGYDDHEMHRGSMERRETSVNYLTGRAWVETGSMEHAAAGPRRWSRLDPNPVVCIGEVGNGFEYRPPVEAD</sequence>
<organism evidence="2 3">
    <name type="scientific">Luteimonas endophytica</name>
    <dbReference type="NCBI Taxonomy" id="3042023"/>
    <lineage>
        <taxon>Bacteria</taxon>
        <taxon>Pseudomonadati</taxon>
        <taxon>Pseudomonadota</taxon>
        <taxon>Gammaproteobacteria</taxon>
        <taxon>Lysobacterales</taxon>
        <taxon>Lysobacteraceae</taxon>
        <taxon>Luteimonas</taxon>
    </lineage>
</organism>
<proteinExistence type="predicted"/>
<feature type="signal peptide" evidence="1">
    <location>
        <begin position="1"/>
        <end position="19"/>
    </location>
</feature>
<keyword evidence="1" id="KW-0732">Signal</keyword>
<gene>
    <name evidence="2" type="ORF">QFW77_13875</name>
</gene>
<evidence type="ECO:0000256" key="1">
    <source>
        <dbReference type="SAM" id="SignalP"/>
    </source>
</evidence>
<reference evidence="2 3" key="1">
    <citation type="submission" date="2023-04" db="EMBL/GenBank/DDBJ databases">
        <title>Luteimonas endophyticus RD2P54.</title>
        <authorList>
            <person name="Sun J.-Q."/>
        </authorList>
    </citation>
    <scope>NUCLEOTIDE SEQUENCE [LARGE SCALE GENOMIC DNA]</scope>
    <source>
        <strain evidence="2 3">RD2P54</strain>
    </source>
</reference>